<gene>
    <name evidence="3" type="ORF">AMD00_19330</name>
</gene>
<proteinExistence type="predicted"/>
<sequence>MYEKEEAKLHDMQKDLEKISIPEDELNQAIQQGMQIAKSSKRRKKRSFKRIAWSISIAALLFITLVTSIRVSPAFAKTVASIPGLERLVDLIQYDKGLQAIVDNKYYEAIGVSQTKDNIKFTIDGVIVDESGMVIFYTTESPTKLSSGDYGMIEIFHNGKSLEGSTEYGYPDQEDKKYRTDEITFTFGEQQKYSSKEFELKLNLRNEQKTSFSIPFTLKKDIQKGKVFTINKEIIMDGQKIVIEDITLYPLRVAVNMTFDQRNTMRILNFEDIRIEDEHGEIWGSIRNGITSFGGNDDHQRTFFLQSNFFKQPKNLYLKFDKVQALPKKDAYIIVDLNKEKVIKGPYKDKLEITNISKLSIEAKMEGKHEDLPYQLFYGLKDFEGRELDTNSWSGWSDNDSVHWQVGIEPQKIVNPVKVYFSAYPNYLKGSTSIQIK</sequence>
<comment type="caution">
    <text evidence="3">The sequence shown here is derived from an EMBL/GenBank/DDBJ whole genome shotgun (WGS) entry which is preliminary data.</text>
</comment>
<dbReference type="EMBL" id="LILB01000008">
    <property type="protein sequence ID" value="KOO47792.1"/>
    <property type="molecule type" value="Genomic_DNA"/>
</dbReference>
<dbReference type="Pfam" id="PF18705">
    <property type="entry name" value="DUF5643"/>
    <property type="match status" value="1"/>
</dbReference>
<dbReference type="STRING" id="263475.AMD00_19330"/>
<evidence type="ECO:0000313" key="3">
    <source>
        <dbReference type="EMBL" id="KOO47792.1"/>
    </source>
</evidence>
<accession>A0A0M0LA92</accession>
<evidence type="ECO:0000259" key="2">
    <source>
        <dbReference type="Pfam" id="PF18705"/>
    </source>
</evidence>
<dbReference type="AlphaFoldDB" id="A0A0M0LA92"/>
<keyword evidence="4" id="KW-1185">Reference proteome</keyword>
<dbReference type="Proteomes" id="UP000036867">
    <property type="component" value="Unassembled WGS sequence"/>
</dbReference>
<dbReference type="RefSeq" id="WP_053418665.1">
    <property type="nucleotide sequence ID" value="NZ_LILB01000008.1"/>
</dbReference>
<reference evidence="4" key="1">
    <citation type="submission" date="2015-08" db="EMBL/GenBank/DDBJ databases">
        <title>Fjat-10028 dsm 16317.</title>
        <authorList>
            <person name="Liu B."/>
            <person name="Wang J."/>
            <person name="Zhu Y."/>
            <person name="Liu G."/>
            <person name="Chen Q."/>
            <person name="Chen Z."/>
            <person name="Lan J."/>
            <person name="Che J."/>
            <person name="Ge C."/>
            <person name="Shi H."/>
            <person name="Pan Z."/>
            <person name="Liu X."/>
        </authorList>
    </citation>
    <scope>NUCLEOTIDE SEQUENCE [LARGE SCALE GENOMIC DNA]</scope>
    <source>
        <strain evidence="4">DSM 16317</strain>
    </source>
</reference>
<feature type="domain" description="DUF4179" evidence="1">
    <location>
        <begin position="49"/>
        <end position="141"/>
    </location>
</feature>
<dbReference type="Pfam" id="PF13786">
    <property type="entry name" value="DUF4179"/>
    <property type="match status" value="1"/>
</dbReference>
<dbReference type="OrthoDB" id="2725974at2"/>
<evidence type="ECO:0000259" key="1">
    <source>
        <dbReference type="Pfam" id="PF13786"/>
    </source>
</evidence>
<organism evidence="3 4">
    <name type="scientific">Viridibacillus arvi</name>
    <dbReference type="NCBI Taxonomy" id="263475"/>
    <lineage>
        <taxon>Bacteria</taxon>
        <taxon>Bacillati</taxon>
        <taxon>Bacillota</taxon>
        <taxon>Bacilli</taxon>
        <taxon>Bacillales</taxon>
        <taxon>Caryophanaceae</taxon>
        <taxon>Viridibacillus</taxon>
    </lineage>
</organism>
<protein>
    <recommendedName>
        <fullName evidence="5">DUF4179 domain-containing protein</fullName>
    </recommendedName>
</protein>
<dbReference type="InterPro" id="IPR040680">
    <property type="entry name" value="DUF5643"/>
</dbReference>
<dbReference type="InterPro" id="IPR025436">
    <property type="entry name" value="DUF4179"/>
</dbReference>
<dbReference type="Gene3D" id="2.60.40.1630">
    <property type="entry name" value="bacillus anthracis domain"/>
    <property type="match status" value="1"/>
</dbReference>
<feature type="domain" description="DUF5643" evidence="2">
    <location>
        <begin position="226"/>
        <end position="337"/>
    </location>
</feature>
<evidence type="ECO:0000313" key="4">
    <source>
        <dbReference type="Proteomes" id="UP000036867"/>
    </source>
</evidence>
<name>A0A0M0LA92_9BACL</name>
<dbReference type="GeneID" id="301138251"/>
<evidence type="ECO:0008006" key="5">
    <source>
        <dbReference type="Google" id="ProtNLM"/>
    </source>
</evidence>